<keyword evidence="3" id="KW-1185">Reference proteome</keyword>
<feature type="region of interest" description="Disordered" evidence="1">
    <location>
        <begin position="192"/>
        <end position="215"/>
    </location>
</feature>
<accession>A0A9Q1FTY5</accession>
<feature type="compositionally biased region" description="Polar residues" evidence="1">
    <location>
        <begin position="202"/>
        <end position="215"/>
    </location>
</feature>
<gene>
    <name evidence="2" type="ORF">SKAU_G00144190</name>
</gene>
<comment type="caution">
    <text evidence="2">The sequence shown here is derived from an EMBL/GenBank/DDBJ whole genome shotgun (WGS) entry which is preliminary data.</text>
</comment>
<name>A0A9Q1FTY5_SYNKA</name>
<dbReference type="EMBL" id="JAINUF010000004">
    <property type="protein sequence ID" value="KAJ8365588.1"/>
    <property type="molecule type" value="Genomic_DNA"/>
</dbReference>
<protein>
    <submittedName>
        <fullName evidence="2">Uncharacterized protein</fullName>
    </submittedName>
</protein>
<dbReference type="Proteomes" id="UP001152622">
    <property type="component" value="Chromosome 4"/>
</dbReference>
<organism evidence="2 3">
    <name type="scientific">Synaphobranchus kaupii</name>
    <name type="common">Kaup's arrowtooth eel</name>
    <dbReference type="NCBI Taxonomy" id="118154"/>
    <lineage>
        <taxon>Eukaryota</taxon>
        <taxon>Metazoa</taxon>
        <taxon>Chordata</taxon>
        <taxon>Craniata</taxon>
        <taxon>Vertebrata</taxon>
        <taxon>Euteleostomi</taxon>
        <taxon>Actinopterygii</taxon>
        <taxon>Neopterygii</taxon>
        <taxon>Teleostei</taxon>
        <taxon>Anguilliformes</taxon>
        <taxon>Synaphobranchidae</taxon>
        <taxon>Synaphobranchus</taxon>
    </lineage>
</organism>
<proteinExistence type="predicted"/>
<sequence length="215" mass="23758">MFEKARQDRALFINLSARAGVRWSSPQGRHCPSKPIFQEAAETNCKPHPRRAQKDGMKVYITTAERGSRLIALKKFNKYICGKTDRSFLRLVGASEVWLGQGRRRPQRPARRLVPVLDSASLRARMSCRAGAERGLGRACWESAARGEPPPGLIRTPAQCLAPLPSRPFFDNPLEPVKFNMDRPAAAVLKRTSLPPAEHSHNSSIVPGTAAQSAN</sequence>
<dbReference type="AlphaFoldDB" id="A0A9Q1FTY5"/>
<evidence type="ECO:0000313" key="3">
    <source>
        <dbReference type="Proteomes" id="UP001152622"/>
    </source>
</evidence>
<evidence type="ECO:0000256" key="1">
    <source>
        <dbReference type="SAM" id="MobiDB-lite"/>
    </source>
</evidence>
<evidence type="ECO:0000313" key="2">
    <source>
        <dbReference type="EMBL" id="KAJ8365588.1"/>
    </source>
</evidence>
<reference evidence="2" key="1">
    <citation type="journal article" date="2023" name="Science">
        <title>Genome structures resolve the early diversification of teleost fishes.</title>
        <authorList>
            <person name="Parey E."/>
            <person name="Louis A."/>
            <person name="Montfort J."/>
            <person name="Bouchez O."/>
            <person name="Roques C."/>
            <person name="Iampietro C."/>
            <person name="Lluch J."/>
            <person name="Castinel A."/>
            <person name="Donnadieu C."/>
            <person name="Desvignes T."/>
            <person name="Floi Bucao C."/>
            <person name="Jouanno E."/>
            <person name="Wen M."/>
            <person name="Mejri S."/>
            <person name="Dirks R."/>
            <person name="Jansen H."/>
            <person name="Henkel C."/>
            <person name="Chen W.J."/>
            <person name="Zahm M."/>
            <person name="Cabau C."/>
            <person name="Klopp C."/>
            <person name="Thompson A.W."/>
            <person name="Robinson-Rechavi M."/>
            <person name="Braasch I."/>
            <person name="Lecointre G."/>
            <person name="Bobe J."/>
            <person name="Postlethwait J.H."/>
            <person name="Berthelot C."/>
            <person name="Roest Crollius H."/>
            <person name="Guiguen Y."/>
        </authorList>
    </citation>
    <scope>NUCLEOTIDE SEQUENCE</scope>
    <source>
        <strain evidence="2">WJC10195</strain>
    </source>
</reference>